<dbReference type="RefSeq" id="WP_188534947.1">
    <property type="nucleotide sequence ID" value="NZ_BMFT01000001.1"/>
</dbReference>
<evidence type="ECO:0000256" key="1">
    <source>
        <dbReference type="ARBA" id="ARBA00023015"/>
    </source>
</evidence>
<feature type="domain" description="HTH araC/xylS-type" evidence="5">
    <location>
        <begin position="434"/>
        <end position="531"/>
    </location>
</feature>
<dbReference type="PROSITE" id="PS50110">
    <property type="entry name" value="RESPONSE_REGULATORY"/>
    <property type="match status" value="1"/>
</dbReference>
<dbReference type="PROSITE" id="PS01124">
    <property type="entry name" value="HTH_ARAC_FAMILY_2"/>
    <property type="match status" value="1"/>
</dbReference>
<dbReference type="GO" id="GO:0003677">
    <property type="term" value="F:DNA binding"/>
    <property type="evidence" value="ECO:0007669"/>
    <property type="project" value="UniProtKB-KW"/>
</dbReference>
<sequence length="531" mass="61429">MIKVLIVDDEMISRIGIKSLIPWKEQGFTVVGEAENGKKALELILELRPDIVITDIKMPVMSGLNLIKKTQAELVQGQPAFIVLSSYDDFDYVKEALVLGAKDYFLKLELTPEKLLETLNRVSQLVSIEREQQNNNKKPYVEQLSANDYEIIKSNFLQEIIHGRSNREEDIDNKLIALEMRLPKERIQCGVILLHGMDVYQKYNDHDIHLFQFAVENIVSEIVSDYHFAHAVFTQAKEITVIFAHAEMDQMDKNMLELMNAIMKALQVYLNIRGLMGISKIREGYLSIKTSYSEALEDANHVIVQKGIRNYELGSEEPVSDMSDYIKQFELTLHVSEMDKMSECLVHLVEKIKHTSDISKNVLKSLCSTLLLSVHTYLNEYASSIKLEEAWGSDPYRSLEHLNTNYDFITWIEHLEKTMVAIFNSLGESRKLIHQAKQYIHKHYVSNVSLEAIADELNISPNYLSYLFRKETKESVVEYLTKYRINKAKDLLRTTHYKIYEVGQMVGYDSEQYFSRVFKKIVGMPPLKFKQ</sequence>
<dbReference type="EMBL" id="BMFT01000001">
    <property type="protein sequence ID" value="GGH10492.1"/>
    <property type="molecule type" value="Genomic_DNA"/>
</dbReference>
<evidence type="ECO:0000313" key="8">
    <source>
        <dbReference type="Proteomes" id="UP000659344"/>
    </source>
</evidence>
<dbReference type="InterPro" id="IPR011006">
    <property type="entry name" value="CheY-like_superfamily"/>
</dbReference>
<dbReference type="Gene3D" id="3.40.50.2300">
    <property type="match status" value="1"/>
</dbReference>
<dbReference type="InterPro" id="IPR020449">
    <property type="entry name" value="Tscrpt_reg_AraC-type_HTH"/>
</dbReference>
<dbReference type="InterPro" id="IPR018060">
    <property type="entry name" value="HTH_AraC"/>
</dbReference>
<comment type="caution">
    <text evidence="7">The sequence shown here is derived from an EMBL/GenBank/DDBJ whole genome shotgun (WGS) entry which is preliminary data.</text>
</comment>
<keyword evidence="4" id="KW-0597">Phosphoprotein</keyword>
<dbReference type="Gene3D" id="1.10.10.60">
    <property type="entry name" value="Homeodomain-like"/>
    <property type="match status" value="2"/>
</dbReference>
<keyword evidence="2 7" id="KW-0238">DNA-binding</keyword>
<evidence type="ECO:0000259" key="6">
    <source>
        <dbReference type="PROSITE" id="PS50110"/>
    </source>
</evidence>
<dbReference type="SMART" id="SM00342">
    <property type="entry name" value="HTH_ARAC"/>
    <property type="match status" value="1"/>
</dbReference>
<dbReference type="CDD" id="cd17536">
    <property type="entry name" value="REC_YesN-like"/>
    <property type="match status" value="1"/>
</dbReference>
<dbReference type="InterPro" id="IPR001789">
    <property type="entry name" value="Sig_transdc_resp-reg_receiver"/>
</dbReference>
<proteinExistence type="predicted"/>
<evidence type="ECO:0000259" key="5">
    <source>
        <dbReference type="PROSITE" id="PS01124"/>
    </source>
</evidence>
<evidence type="ECO:0000313" key="7">
    <source>
        <dbReference type="EMBL" id="GGH10492.1"/>
    </source>
</evidence>
<dbReference type="Pfam" id="PF12833">
    <property type="entry name" value="HTH_18"/>
    <property type="match status" value="1"/>
</dbReference>
<accession>A0ABQ1Y2Q9</accession>
<organism evidence="7 8">
    <name type="scientific">Paenibacillus segetis</name>
    <dbReference type="NCBI Taxonomy" id="1325360"/>
    <lineage>
        <taxon>Bacteria</taxon>
        <taxon>Bacillati</taxon>
        <taxon>Bacillota</taxon>
        <taxon>Bacilli</taxon>
        <taxon>Bacillales</taxon>
        <taxon>Paenibacillaceae</taxon>
        <taxon>Paenibacillus</taxon>
    </lineage>
</organism>
<reference evidence="8" key="1">
    <citation type="journal article" date="2019" name="Int. J. Syst. Evol. Microbiol.">
        <title>The Global Catalogue of Microorganisms (GCM) 10K type strain sequencing project: providing services to taxonomists for standard genome sequencing and annotation.</title>
        <authorList>
            <consortium name="The Broad Institute Genomics Platform"/>
            <consortium name="The Broad Institute Genome Sequencing Center for Infectious Disease"/>
            <person name="Wu L."/>
            <person name="Ma J."/>
        </authorList>
    </citation>
    <scope>NUCLEOTIDE SEQUENCE [LARGE SCALE GENOMIC DNA]</scope>
    <source>
        <strain evidence="8">CGMCC 1.12769</strain>
    </source>
</reference>
<evidence type="ECO:0000256" key="3">
    <source>
        <dbReference type="ARBA" id="ARBA00023163"/>
    </source>
</evidence>
<dbReference type="PROSITE" id="PS00041">
    <property type="entry name" value="HTH_ARAC_FAMILY_1"/>
    <property type="match status" value="1"/>
</dbReference>
<name>A0ABQ1Y2Q9_9BACL</name>
<evidence type="ECO:0000256" key="2">
    <source>
        <dbReference type="ARBA" id="ARBA00023125"/>
    </source>
</evidence>
<dbReference type="SUPFAM" id="SSF46689">
    <property type="entry name" value="Homeodomain-like"/>
    <property type="match status" value="2"/>
</dbReference>
<keyword evidence="3" id="KW-0804">Transcription</keyword>
<keyword evidence="1" id="KW-0805">Transcription regulation</keyword>
<evidence type="ECO:0000256" key="4">
    <source>
        <dbReference type="PROSITE-ProRule" id="PRU00169"/>
    </source>
</evidence>
<dbReference type="Pfam" id="PF00072">
    <property type="entry name" value="Response_reg"/>
    <property type="match status" value="1"/>
</dbReference>
<feature type="domain" description="Response regulatory" evidence="6">
    <location>
        <begin position="3"/>
        <end position="122"/>
    </location>
</feature>
<feature type="modified residue" description="4-aspartylphosphate" evidence="4">
    <location>
        <position position="55"/>
    </location>
</feature>
<keyword evidence="8" id="KW-1185">Reference proteome</keyword>
<dbReference type="SMART" id="SM00448">
    <property type="entry name" value="REC"/>
    <property type="match status" value="1"/>
</dbReference>
<dbReference type="InterPro" id="IPR009057">
    <property type="entry name" value="Homeodomain-like_sf"/>
</dbReference>
<dbReference type="InterPro" id="IPR018062">
    <property type="entry name" value="HTH_AraC-typ_CS"/>
</dbReference>
<dbReference type="PANTHER" id="PTHR43280:SF2">
    <property type="entry name" value="HTH-TYPE TRANSCRIPTIONAL REGULATOR EXSA"/>
    <property type="match status" value="1"/>
</dbReference>
<dbReference type="PANTHER" id="PTHR43280">
    <property type="entry name" value="ARAC-FAMILY TRANSCRIPTIONAL REGULATOR"/>
    <property type="match status" value="1"/>
</dbReference>
<dbReference type="Proteomes" id="UP000659344">
    <property type="component" value="Unassembled WGS sequence"/>
</dbReference>
<dbReference type="PRINTS" id="PR00032">
    <property type="entry name" value="HTHARAC"/>
</dbReference>
<gene>
    <name evidence="7" type="ORF">GCM10008013_01940</name>
</gene>
<protein>
    <submittedName>
        <fullName evidence="7">DNA-binding response regulator</fullName>
    </submittedName>
</protein>
<dbReference type="SUPFAM" id="SSF52172">
    <property type="entry name" value="CheY-like"/>
    <property type="match status" value="1"/>
</dbReference>